<proteinExistence type="predicted"/>
<dbReference type="AlphaFoldDB" id="A0A3S3R8M5"/>
<dbReference type="OrthoDB" id="1422031at2"/>
<name>A0A3S3R8M5_9SPHI</name>
<keyword evidence="3" id="KW-1185">Reference proteome</keyword>
<dbReference type="InterPro" id="IPR046863">
    <property type="entry name" value="MbnP-like_dom"/>
</dbReference>
<comment type="caution">
    <text evidence="2">The sequence shown here is derived from an EMBL/GenBank/DDBJ whole genome shotgun (WGS) entry which is preliminary data.</text>
</comment>
<organism evidence="2 3">
    <name type="scientific">Pedobacter chitinilyticus</name>
    <dbReference type="NCBI Taxonomy" id="2233776"/>
    <lineage>
        <taxon>Bacteria</taxon>
        <taxon>Pseudomonadati</taxon>
        <taxon>Bacteroidota</taxon>
        <taxon>Sphingobacteriia</taxon>
        <taxon>Sphingobacteriales</taxon>
        <taxon>Sphingobacteriaceae</taxon>
        <taxon>Pedobacter</taxon>
    </lineage>
</organism>
<dbReference type="PROSITE" id="PS51257">
    <property type="entry name" value="PROKAR_LIPOPROTEIN"/>
    <property type="match status" value="1"/>
</dbReference>
<feature type="domain" description="Copper-binding protein MbnP-like" evidence="1">
    <location>
        <begin position="29"/>
        <end position="228"/>
    </location>
</feature>
<gene>
    <name evidence="2" type="ORF">DPV69_03705</name>
</gene>
<dbReference type="EMBL" id="SAYW01000001">
    <property type="protein sequence ID" value="RWU10457.1"/>
    <property type="molecule type" value="Genomic_DNA"/>
</dbReference>
<evidence type="ECO:0000259" key="1">
    <source>
        <dbReference type="Pfam" id="PF20243"/>
    </source>
</evidence>
<accession>A0A3S3R8M5</accession>
<sequence length="258" mass="28058">MKKILTIITLASILFTACKKDEEITSTPGKVSLNFDAVFGTSDFALNTNFNSGTKTYNFNKFRYWVSNIVLVKANGEEYVVPKSYYLLEETSAVTVQDGAYTYPANKRELVELNDIPNGEYKGIKFGIGVESKYNDNLSLTIGELSQLNGMTNVSWMWHTSYIFTAIGGSAVENANNKTIKIETGLNANYKTVALNFPQNLTIGGSKSNVINLKADVSKALDGIDVIATPTVGAAQATTMTALANNYSTKVFSVTSVN</sequence>
<dbReference type="Pfam" id="PF20243">
    <property type="entry name" value="MbnP"/>
    <property type="match status" value="1"/>
</dbReference>
<reference evidence="2 3" key="1">
    <citation type="submission" date="2018-06" db="EMBL/GenBank/DDBJ databases">
        <title>Pedobacter endophyticus sp. nov., an endophytic bacterium isolated from a leaf of Triticum aestivum.</title>
        <authorList>
            <person name="Zhang L."/>
        </authorList>
    </citation>
    <scope>NUCLEOTIDE SEQUENCE [LARGE SCALE GENOMIC DNA]</scope>
    <source>
        <strain evidence="2 3">CM134L-2</strain>
    </source>
</reference>
<dbReference type="Proteomes" id="UP000284120">
    <property type="component" value="Unassembled WGS sequence"/>
</dbReference>
<evidence type="ECO:0000313" key="2">
    <source>
        <dbReference type="EMBL" id="RWU10457.1"/>
    </source>
</evidence>
<protein>
    <recommendedName>
        <fullName evidence="1">Copper-binding protein MbnP-like domain-containing protein</fullName>
    </recommendedName>
</protein>
<evidence type="ECO:0000313" key="3">
    <source>
        <dbReference type="Proteomes" id="UP000284120"/>
    </source>
</evidence>
<dbReference type="RefSeq" id="WP_113645952.1">
    <property type="nucleotide sequence ID" value="NZ_QMHN01000001.1"/>
</dbReference>